<dbReference type="InterPro" id="IPR036388">
    <property type="entry name" value="WH-like_DNA-bd_sf"/>
</dbReference>
<dbReference type="InterPro" id="IPR011991">
    <property type="entry name" value="ArsR-like_HTH"/>
</dbReference>
<evidence type="ECO:0000313" key="2">
    <source>
        <dbReference type="EMBL" id="MDA4844205.1"/>
    </source>
</evidence>
<dbReference type="Proteomes" id="UP001148313">
    <property type="component" value="Unassembled WGS sequence"/>
</dbReference>
<evidence type="ECO:0000259" key="1">
    <source>
        <dbReference type="PROSITE" id="PS50987"/>
    </source>
</evidence>
<sequence length="110" mass="12747">MSDSLQGAFRALADPTRRDILLHLSSRDMTIAEVADHFSITRAAVRKHLTILEEGRLITVRAEGRERINHLEPVGLKPVADWVGYFDRFWDDRLLELQRAVKDHERTKDD</sequence>
<name>A0ABT4VHN1_9HYPH</name>
<dbReference type="PANTHER" id="PTHR38600">
    <property type="entry name" value="TRANSCRIPTIONAL REGULATORY PROTEIN"/>
    <property type="match status" value="1"/>
</dbReference>
<dbReference type="PRINTS" id="PR00778">
    <property type="entry name" value="HTHARSR"/>
</dbReference>
<dbReference type="Gene3D" id="1.10.10.10">
    <property type="entry name" value="Winged helix-like DNA-binding domain superfamily/Winged helix DNA-binding domain"/>
    <property type="match status" value="1"/>
</dbReference>
<dbReference type="SMART" id="SM00418">
    <property type="entry name" value="HTH_ARSR"/>
    <property type="match status" value="1"/>
</dbReference>
<feature type="domain" description="HTH arsR-type" evidence="1">
    <location>
        <begin position="1"/>
        <end position="109"/>
    </location>
</feature>
<dbReference type="PANTHER" id="PTHR38600:SF1">
    <property type="entry name" value="TRANSCRIPTIONAL REGULATORY PROTEIN"/>
    <property type="match status" value="1"/>
</dbReference>
<dbReference type="InterPro" id="IPR036390">
    <property type="entry name" value="WH_DNA-bd_sf"/>
</dbReference>
<dbReference type="Pfam" id="PF12840">
    <property type="entry name" value="HTH_20"/>
    <property type="match status" value="1"/>
</dbReference>
<dbReference type="CDD" id="cd00090">
    <property type="entry name" value="HTH_ARSR"/>
    <property type="match status" value="1"/>
</dbReference>
<protein>
    <submittedName>
        <fullName evidence="2">Metalloregulator ArsR/SmtB family transcription factor</fullName>
    </submittedName>
</protein>
<dbReference type="InterPro" id="IPR001845">
    <property type="entry name" value="HTH_ArsR_DNA-bd_dom"/>
</dbReference>
<dbReference type="EMBL" id="JAPJZH010000001">
    <property type="protein sequence ID" value="MDA4844205.1"/>
    <property type="molecule type" value="Genomic_DNA"/>
</dbReference>
<dbReference type="RefSeq" id="WP_271087727.1">
    <property type="nucleotide sequence ID" value="NZ_JAPJZH010000001.1"/>
</dbReference>
<organism evidence="2 3">
    <name type="scientific">Hoeflea poritis</name>
    <dbReference type="NCBI Taxonomy" id="2993659"/>
    <lineage>
        <taxon>Bacteria</taxon>
        <taxon>Pseudomonadati</taxon>
        <taxon>Pseudomonadota</taxon>
        <taxon>Alphaproteobacteria</taxon>
        <taxon>Hyphomicrobiales</taxon>
        <taxon>Rhizobiaceae</taxon>
        <taxon>Hoeflea</taxon>
    </lineage>
</organism>
<proteinExistence type="predicted"/>
<dbReference type="NCBIfam" id="NF033788">
    <property type="entry name" value="HTH_metalloreg"/>
    <property type="match status" value="1"/>
</dbReference>
<gene>
    <name evidence="2" type="ORF">OOZ53_02540</name>
</gene>
<dbReference type="PROSITE" id="PS50987">
    <property type="entry name" value="HTH_ARSR_2"/>
    <property type="match status" value="1"/>
</dbReference>
<comment type="caution">
    <text evidence="2">The sequence shown here is derived from an EMBL/GenBank/DDBJ whole genome shotgun (WGS) entry which is preliminary data.</text>
</comment>
<reference evidence="2" key="1">
    <citation type="submission" date="2022-11" db="EMBL/GenBank/DDBJ databases">
        <title>Hoeflea poritis sp. nov., isolated from scleractinian coral Porites lutea.</title>
        <authorList>
            <person name="Zhang G."/>
            <person name="Wei Q."/>
            <person name="Cai L."/>
        </authorList>
    </citation>
    <scope>NUCLEOTIDE SEQUENCE</scope>
    <source>
        <strain evidence="2">E7-10</strain>
    </source>
</reference>
<keyword evidence="3" id="KW-1185">Reference proteome</keyword>
<accession>A0ABT4VHN1</accession>
<evidence type="ECO:0000313" key="3">
    <source>
        <dbReference type="Proteomes" id="UP001148313"/>
    </source>
</evidence>
<dbReference type="SUPFAM" id="SSF46785">
    <property type="entry name" value="Winged helix' DNA-binding domain"/>
    <property type="match status" value="1"/>
</dbReference>